<proteinExistence type="predicted"/>
<dbReference type="eggNOG" id="ENOG502S0JR">
    <property type="taxonomic scope" value="Eukaryota"/>
</dbReference>
<dbReference type="Proteomes" id="UP000001070">
    <property type="component" value="Unassembled WGS sequence"/>
</dbReference>
<dbReference type="EMBL" id="CH916367">
    <property type="protein sequence ID" value="EDW00779.1"/>
    <property type="molecule type" value="Genomic_DNA"/>
</dbReference>
<dbReference type="PANTHER" id="PTHR46940:SF1">
    <property type="entry name" value="NKAP DOMAIN CONTAINING 1"/>
    <property type="match status" value="1"/>
</dbReference>
<dbReference type="InterPro" id="IPR043407">
    <property type="entry name" value="Nkap_D1"/>
</dbReference>
<dbReference type="OMA" id="LWERSQM"/>
<feature type="compositionally biased region" description="Basic and acidic residues" evidence="1">
    <location>
        <begin position="386"/>
        <end position="410"/>
    </location>
</feature>
<dbReference type="STRING" id="7222.B4J5L6"/>
<feature type="compositionally biased region" description="Basic and acidic residues" evidence="1">
    <location>
        <begin position="1"/>
        <end position="17"/>
    </location>
</feature>
<feature type="compositionally biased region" description="Low complexity" evidence="1">
    <location>
        <begin position="125"/>
        <end position="136"/>
    </location>
</feature>
<feature type="compositionally biased region" description="Low complexity" evidence="1">
    <location>
        <begin position="474"/>
        <end position="485"/>
    </location>
</feature>
<evidence type="ECO:0000256" key="1">
    <source>
        <dbReference type="SAM" id="MobiDB-lite"/>
    </source>
</evidence>
<accession>B4J5L6</accession>
<sequence>MASRRRPEMNPKLHMDRQPTAARITDPSLPAGKRREIDNVMKKARANTTNDYWDKKLIEAEEKDPNRWRHTGYKKMYIQGESSSGGESERDAAQAVGAYAPRYHPSGGGGVGGSIPSSGLPPPSSSSSSVAAAARYGRSRSPHSRSRSRLRKSPPLSPPPPSSASGHSRRRSPPPQFMERRSVMSPPSPHHNLPPPLLRGRPRSPPMPPRSLAPRSPNHGGGSSNSSRPGNGHGRPRSPPEPLAGGSSSQLRRKPPPTTNASRSPLGRRRSPPLSSSSGLDKRGMGSGHILPRSKRPPSPPPRHSMRSRSNSSMSSSSDDSCSLCSPSHRHRSRSRGPRSPPPKPRGHYRGVGAPSSLAPPPDSHGRLHGRPTTPPPPVRGSAGLDKYRDAKMRAQVGHDARGGSSDRAHMKVGRVSRHSPPPEDPRLKHRPPEPPEPATAATAGAPQAKKKKKEKELRTRVKIEGEKRKKHSSAATTTTSASASGNGGGGNNSSSDSDDSGGSDSDEAAATAPALPSFSATTRLTLSERFGKMAQWSIDRSNMENMRITKDSAGGALKVMIEEGMESPPRRYSYSPAPAGHFPEELATTAPSGMLSWDDVRVRYEYYKSRGYLRDLDLKDYIKWEEWWYKYQEWLKQERYYEYWDRSQQMRRRRKKLPVTQRLN</sequence>
<evidence type="ECO:0000313" key="3">
    <source>
        <dbReference type="Proteomes" id="UP000001070"/>
    </source>
</evidence>
<dbReference type="PhylomeDB" id="B4J5L6"/>
<dbReference type="OrthoDB" id="8197488at2759"/>
<keyword evidence="3" id="KW-1185">Reference proteome</keyword>
<dbReference type="HOGENOM" id="CLU_034975_0_0_1"/>
<feature type="compositionally biased region" description="Basic and acidic residues" evidence="1">
    <location>
        <begin position="455"/>
        <end position="468"/>
    </location>
</feature>
<feature type="compositionally biased region" description="Pro residues" evidence="1">
    <location>
        <begin position="186"/>
        <end position="211"/>
    </location>
</feature>
<feature type="compositionally biased region" description="Basic residues" evidence="1">
    <location>
        <begin position="137"/>
        <end position="152"/>
    </location>
</feature>
<feature type="compositionally biased region" description="Low complexity" evidence="1">
    <location>
        <begin position="308"/>
        <end position="327"/>
    </location>
</feature>
<feature type="region of interest" description="Disordered" evidence="1">
    <location>
        <begin position="79"/>
        <end position="517"/>
    </location>
</feature>
<evidence type="ECO:0000313" key="2">
    <source>
        <dbReference type="EMBL" id="EDW00779.1"/>
    </source>
</evidence>
<reference evidence="2 3" key="1">
    <citation type="journal article" date="2007" name="Nature">
        <title>Evolution of genes and genomes on the Drosophila phylogeny.</title>
        <authorList>
            <consortium name="Drosophila 12 Genomes Consortium"/>
            <person name="Clark A.G."/>
            <person name="Eisen M.B."/>
            <person name="Smith D.R."/>
            <person name="Bergman C.M."/>
            <person name="Oliver B."/>
            <person name="Markow T.A."/>
            <person name="Kaufman T.C."/>
            <person name="Kellis M."/>
            <person name="Gelbart W."/>
            <person name="Iyer V.N."/>
            <person name="Pollard D.A."/>
            <person name="Sackton T.B."/>
            <person name="Larracuente A.M."/>
            <person name="Singh N.D."/>
            <person name="Abad J.P."/>
            <person name="Abt D.N."/>
            <person name="Adryan B."/>
            <person name="Aguade M."/>
            <person name="Akashi H."/>
            <person name="Anderson W.W."/>
            <person name="Aquadro C.F."/>
            <person name="Ardell D.H."/>
            <person name="Arguello R."/>
            <person name="Artieri C.G."/>
            <person name="Barbash D.A."/>
            <person name="Barker D."/>
            <person name="Barsanti P."/>
            <person name="Batterham P."/>
            <person name="Batzoglou S."/>
            <person name="Begun D."/>
            <person name="Bhutkar A."/>
            <person name="Blanco E."/>
            <person name="Bosak S.A."/>
            <person name="Bradley R.K."/>
            <person name="Brand A.D."/>
            <person name="Brent M.R."/>
            <person name="Brooks A.N."/>
            <person name="Brown R.H."/>
            <person name="Butlin R.K."/>
            <person name="Caggese C."/>
            <person name="Calvi B.R."/>
            <person name="Bernardo de Carvalho A."/>
            <person name="Caspi A."/>
            <person name="Castrezana S."/>
            <person name="Celniker S.E."/>
            <person name="Chang J.L."/>
            <person name="Chapple C."/>
            <person name="Chatterji S."/>
            <person name="Chinwalla A."/>
            <person name="Civetta A."/>
            <person name="Clifton S.W."/>
            <person name="Comeron J.M."/>
            <person name="Costello J.C."/>
            <person name="Coyne J.A."/>
            <person name="Daub J."/>
            <person name="David R.G."/>
            <person name="Delcher A.L."/>
            <person name="Delehaunty K."/>
            <person name="Do C.B."/>
            <person name="Ebling H."/>
            <person name="Edwards K."/>
            <person name="Eickbush T."/>
            <person name="Evans J.D."/>
            <person name="Filipski A."/>
            <person name="Findeiss S."/>
            <person name="Freyhult E."/>
            <person name="Fulton L."/>
            <person name="Fulton R."/>
            <person name="Garcia A.C."/>
            <person name="Gardiner A."/>
            <person name="Garfield D.A."/>
            <person name="Garvin B.E."/>
            <person name="Gibson G."/>
            <person name="Gilbert D."/>
            <person name="Gnerre S."/>
            <person name="Godfrey J."/>
            <person name="Good R."/>
            <person name="Gotea V."/>
            <person name="Gravely B."/>
            <person name="Greenberg A.J."/>
            <person name="Griffiths-Jones S."/>
            <person name="Gross S."/>
            <person name="Guigo R."/>
            <person name="Gustafson E.A."/>
            <person name="Haerty W."/>
            <person name="Hahn M.W."/>
            <person name="Halligan D.L."/>
            <person name="Halpern A.L."/>
            <person name="Halter G.M."/>
            <person name="Han M.V."/>
            <person name="Heger A."/>
            <person name="Hillier L."/>
            <person name="Hinrichs A.S."/>
            <person name="Holmes I."/>
            <person name="Hoskins R.A."/>
            <person name="Hubisz M.J."/>
            <person name="Hultmark D."/>
            <person name="Huntley M.A."/>
            <person name="Jaffe D.B."/>
            <person name="Jagadeeshan S."/>
            <person name="Jeck W.R."/>
            <person name="Johnson J."/>
            <person name="Jones C.D."/>
            <person name="Jordan W.C."/>
            <person name="Karpen G.H."/>
            <person name="Kataoka E."/>
            <person name="Keightley P.D."/>
            <person name="Kheradpour P."/>
            <person name="Kirkness E.F."/>
            <person name="Koerich L.B."/>
            <person name="Kristiansen K."/>
            <person name="Kudrna D."/>
            <person name="Kulathinal R.J."/>
            <person name="Kumar S."/>
            <person name="Kwok R."/>
            <person name="Lander E."/>
            <person name="Langley C.H."/>
            <person name="Lapoint R."/>
            <person name="Lazzaro B.P."/>
            <person name="Lee S.J."/>
            <person name="Levesque L."/>
            <person name="Li R."/>
            <person name="Lin C.F."/>
            <person name="Lin M.F."/>
            <person name="Lindblad-Toh K."/>
            <person name="Llopart A."/>
            <person name="Long M."/>
            <person name="Low L."/>
            <person name="Lozovsky E."/>
            <person name="Lu J."/>
            <person name="Luo M."/>
            <person name="Machado C.A."/>
            <person name="Makalowski W."/>
            <person name="Marzo M."/>
            <person name="Matsuda M."/>
            <person name="Matzkin L."/>
            <person name="McAllister B."/>
            <person name="McBride C.S."/>
            <person name="McKernan B."/>
            <person name="McKernan K."/>
            <person name="Mendez-Lago M."/>
            <person name="Minx P."/>
            <person name="Mollenhauer M.U."/>
            <person name="Montooth K."/>
            <person name="Mount S.M."/>
            <person name="Mu X."/>
            <person name="Myers E."/>
            <person name="Negre B."/>
            <person name="Newfeld S."/>
            <person name="Nielsen R."/>
            <person name="Noor M.A."/>
            <person name="O'Grady P."/>
            <person name="Pachter L."/>
            <person name="Papaceit M."/>
            <person name="Parisi M.J."/>
            <person name="Parisi M."/>
            <person name="Parts L."/>
            <person name="Pedersen J.S."/>
            <person name="Pesole G."/>
            <person name="Phillippy A.M."/>
            <person name="Ponting C.P."/>
            <person name="Pop M."/>
            <person name="Porcelli D."/>
            <person name="Powell J.R."/>
            <person name="Prohaska S."/>
            <person name="Pruitt K."/>
            <person name="Puig M."/>
            <person name="Quesneville H."/>
            <person name="Ram K.R."/>
            <person name="Rand D."/>
            <person name="Rasmussen M.D."/>
            <person name="Reed L.K."/>
            <person name="Reenan R."/>
            <person name="Reily A."/>
            <person name="Remington K.A."/>
            <person name="Rieger T.T."/>
            <person name="Ritchie M.G."/>
            <person name="Robin C."/>
            <person name="Rogers Y.H."/>
            <person name="Rohde C."/>
            <person name="Rozas J."/>
            <person name="Rubenfield M.J."/>
            <person name="Ruiz A."/>
            <person name="Russo S."/>
            <person name="Salzberg S.L."/>
            <person name="Sanchez-Gracia A."/>
            <person name="Saranga D.J."/>
            <person name="Sato H."/>
            <person name="Schaeffer S.W."/>
            <person name="Schatz M.C."/>
            <person name="Schlenke T."/>
            <person name="Schwartz R."/>
            <person name="Segarra C."/>
            <person name="Singh R.S."/>
            <person name="Sirot L."/>
            <person name="Sirota M."/>
            <person name="Sisneros N.B."/>
            <person name="Smith C.D."/>
            <person name="Smith T.F."/>
            <person name="Spieth J."/>
            <person name="Stage D.E."/>
            <person name="Stark A."/>
            <person name="Stephan W."/>
            <person name="Strausberg R.L."/>
            <person name="Strempel S."/>
            <person name="Sturgill D."/>
            <person name="Sutton G."/>
            <person name="Sutton G.G."/>
            <person name="Tao W."/>
            <person name="Teichmann S."/>
            <person name="Tobari Y.N."/>
            <person name="Tomimura Y."/>
            <person name="Tsolas J.M."/>
            <person name="Valente V.L."/>
            <person name="Venter E."/>
            <person name="Venter J.C."/>
            <person name="Vicario S."/>
            <person name="Vieira F.G."/>
            <person name="Vilella A.J."/>
            <person name="Villasante A."/>
            <person name="Walenz B."/>
            <person name="Wang J."/>
            <person name="Wasserman M."/>
            <person name="Watts T."/>
            <person name="Wilson D."/>
            <person name="Wilson R.K."/>
            <person name="Wing R.A."/>
            <person name="Wolfner M.F."/>
            <person name="Wong A."/>
            <person name="Wong G.K."/>
            <person name="Wu C.I."/>
            <person name="Wu G."/>
            <person name="Yamamoto D."/>
            <person name="Yang H.P."/>
            <person name="Yang S.P."/>
            <person name="Yorke J.A."/>
            <person name="Yoshida K."/>
            <person name="Zdobnov E."/>
            <person name="Zhang P."/>
            <person name="Zhang Y."/>
            <person name="Zimin A.V."/>
            <person name="Baldwin J."/>
            <person name="Abdouelleil A."/>
            <person name="Abdulkadir J."/>
            <person name="Abebe A."/>
            <person name="Abera B."/>
            <person name="Abreu J."/>
            <person name="Acer S.C."/>
            <person name="Aftuck L."/>
            <person name="Alexander A."/>
            <person name="An P."/>
            <person name="Anderson E."/>
            <person name="Anderson S."/>
            <person name="Arachi H."/>
            <person name="Azer M."/>
            <person name="Bachantsang P."/>
            <person name="Barry A."/>
            <person name="Bayul T."/>
            <person name="Berlin A."/>
            <person name="Bessette D."/>
            <person name="Bloom T."/>
            <person name="Blye J."/>
            <person name="Boguslavskiy L."/>
            <person name="Bonnet C."/>
            <person name="Boukhgalter B."/>
            <person name="Bourzgui I."/>
            <person name="Brown A."/>
            <person name="Cahill P."/>
            <person name="Channer S."/>
            <person name="Cheshatsang Y."/>
            <person name="Chuda L."/>
            <person name="Citroen M."/>
            <person name="Collymore A."/>
            <person name="Cooke P."/>
            <person name="Costello M."/>
            <person name="D'Aco K."/>
            <person name="Daza R."/>
            <person name="De Haan G."/>
            <person name="DeGray S."/>
            <person name="DeMaso C."/>
            <person name="Dhargay N."/>
            <person name="Dooley K."/>
            <person name="Dooley E."/>
            <person name="Doricent M."/>
            <person name="Dorje P."/>
            <person name="Dorjee K."/>
            <person name="Dupes A."/>
            <person name="Elong R."/>
            <person name="Falk J."/>
            <person name="Farina A."/>
            <person name="Faro S."/>
            <person name="Ferguson D."/>
            <person name="Fisher S."/>
            <person name="Foley C.D."/>
            <person name="Franke A."/>
            <person name="Friedrich D."/>
            <person name="Gadbois L."/>
            <person name="Gearin G."/>
            <person name="Gearin C.R."/>
            <person name="Giannoukos G."/>
            <person name="Goode T."/>
            <person name="Graham J."/>
            <person name="Grandbois E."/>
            <person name="Grewal S."/>
            <person name="Gyaltsen K."/>
            <person name="Hafez N."/>
            <person name="Hagos B."/>
            <person name="Hall J."/>
            <person name="Henson C."/>
            <person name="Hollinger A."/>
            <person name="Honan T."/>
            <person name="Huard M.D."/>
            <person name="Hughes L."/>
            <person name="Hurhula B."/>
            <person name="Husby M.E."/>
            <person name="Kamat A."/>
            <person name="Kanga B."/>
            <person name="Kashin S."/>
            <person name="Khazanovich D."/>
            <person name="Kisner P."/>
            <person name="Lance K."/>
            <person name="Lara M."/>
            <person name="Lee W."/>
            <person name="Lennon N."/>
            <person name="Letendre F."/>
            <person name="LeVine R."/>
            <person name="Lipovsky A."/>
            <person name="Liu X."/>
            <person name="Liu J."/>
            <person name="Liu S."/>
            <person name="Lokyitsang T."/>
            <person name="Lokyitsang Y."/>
            <person name="Lubonja R."/>
            <person name="Lui A."/>
            <person name="MacDonald P."/>
            <person name="Magnisalis V."/>
            <person name="Maru K."/>
            <person name="Matthews C."/>
            <person name="McCusker W."/>
            <person name="McDonough S."/>
            <person name="Mehta T."/>
            <person name="Meldrim J."/>
            <person name="Meneus L."/>
            <person name="Mihai O."/>
            <person name="Mihalev A."/>
            <person name="Mihova T."/>
            <person name="Mittelman R."/>
            <person name="Mlenga V."/>
            <person name="Montmayeur A."/>
            <person name="Mulrain L."/>
            <person name="Navidi A."/>
            <person name="Naylor J."/>
            <person name="Negash T."/>
            <person name="Nguyen T."/>
            <person name="Nguyen N."/>
            <person name="Nicol R."/>
            <person name="Norbu C."/>
            <person name="Norbu N."/>
            <person name="Novod N."/>
            <person name="O'Neill B."/>
            <person name="Osman S."/>
            <person name="Markiewicz E."/>
            <person name="Oyono O.L."/>
            <person name="Patti C."/>
            <person name="Phunkhang P."/>
            <person name="Pierre F."/>
            <person name="Priest M."/>
            <person name="Raghuraman S."/>
            <person name="Rege F."/>
            <person name="Reyes R."/>
            <person name="Rise C."/>
            <person name="Rogov P."/>
            <person name="Ross K."/>
            <person name="Ryan E."/>
            <person name="Settipalli S."/>
            <person name="Shea T."/>
            <person name="Sherpa N."/>
            <person name="Shi L."/>
            <person name="Shih D."/>
            <person name="Sparrow T."/>
            <person name="Spaulding J."/>
            <person name="Stalker J."/>
            <person name="Stange-Thomann N."/>
            <person name="Stavropoulos S."/>
            <person name="Stone C."/>
            <person name="Strader C."/>
            <person name="Tesfaye S."/>
            <person name="Thomson T."/>
            <person name="Thoulutsang Y."/>
            <person name="Thoulutsang D."/>
            <person name="Topham K."/>
            <person name="Topping I."/>
            <person name="Tsamla T."/>
            <person name="Vassiliev H."/>
            <person name="Vo A."/>
            <person name="Wangchuk T."/>
            <person name="Wangdi T."/>
            <person name="Weiand M."/>
            <person name="Wilkinson J."/>
            <person name="Wilson A."/>
            <person name="Yadav S."/>
            <person name="Young G."/>
            <person name="Yu Q."/>
            <person name="Zembek L."/>
            <person name="Zhong D."/>
            <person name="Zimmer A."/>
            <person name="Zwirko Z."/>
            <person name="Jaffe D.B."/>
            <person name="Alvarez P."/>
            <person name="Brockman W."/>
            <person name="Butler J."/>
            <person name="Chin C."/>
            <person name="Gnerre S."/>
            <person name="Grabherr M."/>
            <person name="Kleber M."/>
            <person name="Mauceli E."/>
            <person name="MacCallum I."/>
        </authorList>
    </citation>
    <scope>NUCLEOTIDE SEQUENCE [LARGE SCALE GENOMIC DNA]</scope>
    <source>
        <strain evidence="3">Tucson 15287-2541.00</strain>
    </source>
</reference>
<dbReference type="KEGG" id="dgr:6559908"/>
<gene>
    <name evidence="2" type="primary">Dgri\GH20831</name>
    <name evidence="2" type="ORF">Dgri_GH20831</name>
</gene>
<feature type="region of interest" description="Disordered" evidence="1">
    <location>
        <begin position="1"/>
        <end position="34"/>
    </location>
</feature>
<dbReference type="InParanoid" id="B4J5L6"/>
<feature type="compositionally biased region" description="Basic and acidic residues" evidence="1">
    <location>
        <begin position="421"/>
        <end position="434"/>
    </location>
</feature>
<feature type="compositionally biased region" description="Basic residues" evidence="1">
    <location>
        <begin position="328"/>
        <end position="337"/>
    </location>
</feature>
<dbReference type="Pfam" id="PF15692">
    <property type="entry name" value="NKAP"/>
    <property type="match status" value="1"/>
</dbReference>
<feature type="compositionally biased region" description="Low complexity" evidence="1">
    <location>
        <begin position="212"/>
        <end position="230"/>
    </location>
</feature>
<organism evidence="3">
    <name type="scientific">Drosophila grimshawi</name>
    <name type="common">Hawaiian fruit fly</name>
    <name type="synonym">Idiomyia grimshawi</name>
    <dbReference type="NCBI Taxonomy" id="7222"/>
    <lineage>
        <taxon>Eukaryota</taxon>
        <taxon>Metazoa</taxon>
        <taxon>Ecdysozoa</taxon>
        <taxon>Arthropoda</taxon>
        <taxon>Hexapoda</taxon>
        <taxon>Insecta</taxon>
        <taxon>Pterygota</taxon>
        <taxon>Neoptera</taxon>
        <taxon>Endopterygota</taxon>
        <taxon>Diptera</taxon>
        <taxon>Brachycera</taxon>
        <taxon>Muscomorpha</taxon>
        <taxon>Ephydroidea</taxon>
        <taxon>Drosophilidae</taxon>
        <taxon>Drosophila</taxon>
        <taxon>Hawaiian Drosophila</taxon>
    </lineage>
</organism>
<feature type="compositionally biased region" description="Acidic residues" evidence="1">
    <location>
        <begin position="497"/>
        <end position="508"/>
    </location>
</feature>
<dbReference type="FunCoup" id="B4J5L6">
    <property type="interactions" value="28"/>
</dbReference>
<name>B4J5L6_DROGR</name>
<dbReference type="AlphaFoldDB" id="B4J5L6"/>
<protein>
    <submittedName>
        <fullName evidence="2">GH20831</fullName>
    </submittedName>
</protein>
<feature type="compositionally biased region" description="Low complexity" evidence="1">
    <location>
        <begin position="439"/>
        <end position="448"/>
    </location>
</feature>
<dbReference type="PANTHER" id="PTHR46940">
    <property type="entry name" value="NKAP DOMAIN-CONTAINING 1"/>
    <property type="match status" value="1"/>
</dbReference>